<keyword evidence="10" id="KW-1185">Reference proteome</keyword>
<comment type="subcellular location">
    <subcellularLocation>
        <location evidence="1">Cytoplasm</location>
    </subcellularLocation>
</comment>
<dbReference type="AlphaFoldDB" id="A0AAN6W772"/>
<evidence type="ECO:0000313" key="9">
    <source>
        <dbReference type="EMBL" id="KAK4176490.1"/>
    </source>
</evidence>
<dbReference type="PANTHER" id="PTHR15139:SF0">
    <property type="entry name" value="TUBULIN-SPECIFIC CHAPERONE C"/>
    <property type="match status" value="1"/>
</dbReference>
<evidence type="ECO:0000256" key="4">
    <source>
        <dbReference type="ARBA" id="ARBA00022990"/>
    </source>
</evidence>
<evidence type="ECO:0000256" key="5">
    <source>
        <dbReference type="ARBA" id="ARBA00023186"/>
    </source>
</evidence>
<keyword evidence="4" id="KW-0007">Acetylation</keyword>
<feature type="compositionally biased region" description="Basic and acidic residues" evidence="7">
    <location>
        <begin position="109"/>
        <end position="119"/>
    </location>
</feature>
<dbReference type="GO" id="GO:0015631">
    <property type="term" value="F:tubulin binding"/>
    <property type="evidence" value="ECO:0007669"/>
    <property type="project" value="InterPro"/>
</dbReference>
<dbReference type="GO" id="GO:0005737">
    <property type="term" value="C:cytoplasm"/>
    <property type="evidence" value="ECO:0007669"/>
    <property type="project" value="UniProtKB-SubCell"/>
</dbReference>
<dbReference type="InterPro" id="IPR016098">
    <property type="entry name" value="CAP/MinC_C"/>
</dbReference>
<keyword evidence="5" id="KW-0143">Chaperone</keyword>
<feature type="region of interest" description="Disordered" evidence="7">
    <location>
        <begin position="96"/>
        <end position="164"/>
    </location>
</feature>
<sequence>MINMAHQVDAKERFYRNFRIQQSNIQEQITHLPSIAPVAGERQDATEHILTNISRLTNDVRDATHFLPAYDHRVYVNAVTALRKELDETTAKLAPKSRFQFRPRPARTLSHDDAPDSRRLVNPGATRDGSPTPKSSKSTNGKPPISPPLSPGERGRPRSPRAIKIENQTEAIITLPADHSRTSSAGQLTGLSNCVVNLAAPAVEASRASPFASLALRDISNSVIIAGHVDGPVHITGLRRCKVVVTARQVRIHDCTEVDFYLWVTSEPIIEGCKNVRFAPLPELWGVEKVENKWEEVKDFLWLKQGEQSPNWGVLPEGDRVNKEVWKGVLGEGEEKEDVKEVLGRFGIA</sequence>
<dbReference type="Gene3D" id="1.20.58.1250">
    <property type="entry name" value="Tubulin Binding Cofactor C, N-terminal domain"/>
    <property type="match status" value="1"/>
</dbReference>
<name>A0AAN6W772_9PEZI</name>
<evidence type="ECO:0000256" key="1">
    <source>
        <dbReference type="ARBA" id="ARBA00004496"/>
    </source>
</evidence>
<dbReference type="Gene3D" id="2.160.20.70">
    <property type="match status" value="1"/>
</dbReference>
<accession>A0AAN6W772</accession>
<comment type="subunit">
    <text evidence="6">Supercomplex made of cofactors A to E. Cofactors A and D function by capturing and stabilizing tubulin in a quasi-native conformation. Cofactor E binds to the cofactor D-tubulin complex; interaction with cofactor C then causes the release of tubulin polypeptides that are committed to the native state.</text>
</comment>
<dbReference type="EMBL" id="MU866195">
    <property type="protein sequence ID" value="KAK4176490.1"/>
    <property type="molecule type" value="Genomic_DNA"/>
</dbReference>
<organism evidence="9 10">
    <name type="scientific">Triangularia setosa</name>
    <dbReference type="NCBI Taxonomy" id="2587417"/>
    <lineage>
        <taxon>Eukaryota</taxon>
        <taxon>Fungi</taxon>
        <taxon>Dikarya</taxon>
        <taxon>Ascomycota</taxon>
        <taxon>Pezizomycotina</taxon>
        <taxon>Sordariomycetes</taxon>
        <taxon>Sordariomycetidae</taxon>
        <taxon>Sordariales</taxon>
        <taxon>Podosporaceae</taxon>
        <taxon>Triangularia</taxon>
    </lineage>
</organism>
<reference evidence="9" key="1">
    <citation type="journal article" date="2023" name="Mol. Phylogenet. Evol.">
        <title>Genome-scale phylogeny and comparative genomics of the fungal order Sordariales.</title>
        <authorList>
            <person name="Hensen N."/>
            <person name="Bonometti L."/>
            <person name="Westerberg I."/>
            <person name="Brannstrom I.O."/>
            <person name="Guillou S."/>
            <person name="Cros-Aarteil S."/>
            <person name="Calhoun S."/>
            <person name="Haridas S."/>
            <person name="Kuo A."/>
            <person name="Mondo S."/>
            <person name="Pangilinan J."/>
            <person name="Riley R."/>
            <person name="LaButti K."/>
            <person name="Andreopoulos B."/>
            <person name="Lipzen A."/>
            <person name="Chen C."/>
            <person name="Yan M."/>
            <person name="Daum C."/>
            <person name="Ng V."/>
            <person name="Clum A."/>
            <person name="Steindorff A."/>
            <person name="Ohm R.A."/>
            <person name="Martin F."/>
            <person name="Silar P."/>
            <person name="Natvig D.O."/>
            <person name="Lalanne C."/>
            <person name="Gautier V."/>
            <person name="Ament-Velasquez S.L."/>
            <person name="Kruys A."/>
            <person name="Hutchinson M.I."/>
            <person name="Powell A.J."/>
            <person name="Barry K."/>
            <person name="Miller A.N."/>
            <person name="Grigoriev I.V."/>
            <person name="Debuchy R."/>
            <person name="Gladieux P."/>
            <person name="Hiltunen Thoren M."/>
            <person name="Johannesson H."/>
        </authorList>
    </citation>
    <scope>NUCLEOTIDE SEQUENCE</scope>
    <source>
        <strain evidence="9">CBS 892.96</strain>
    </source>
</reference>
<dbReference type="Pfam" id="PF16752">
    <property type="entry name" value="TBCC_N"/>
    <property type="match status" value="1"/>
</dbReference>
<feature type="compositionally biased region" description="Polar residues" evidence="7">
    <location>
        <begin position="132"/>
        <end position="141"/>
    </location>
</feature>
<reference evidence="9" key="2">
    <citation type="submission" date="2023-05" db="EMBL/GenBank/DDBJ databases">
        <authorList>
            <consortium name="Lawrence Berkeley National Laboratory"/>
            <person name="Steindorff A."/>
            <person name="Hensen N."/>
            <person name="Bonometti L."/>
            <person name="Westerberg I."/>
            <person name="Brannstrom I.O."/>
            <person name="Guillou S."/>
            <person name="Cros-Aarteil S."/>
            <person name="Calhoun S."/>
            <person name="Haridas S."/>
            <person name="Kuo A."/>
            <person name="Mondo S."/>
            <person name="Pangilinan J."/>
            <person name="Riley R."/>
            <person name="Labutti K."/>
            <person name="Andreopoulos B."/>
            <person name="Lipzen A."/>
            <person name="Chen C."/>
            <person name="Yanf M."/>
            <person name="Daum C."/>
            <person name="Ng V."/>
            <person name="Clum A."/>
            <person name="Ohm R."/>
            <person name="Martin F."/>
            <person name="Silar P."/>
            <person name="Natvig D."/>
            <person name="Lalanne C."/>
            <person name="Gautier V."/>
            <person name="Ament-Velasquez S.L."/>
            <person name="Kruys A."/>
            <person name="Hutchinson M.I."/>
            <person name="Powell A.J."/>
            <person name="Barry K."/>
            <person name="Miller A.N."/>
            <person name="Grigoriev I.V."/>
            <person name="Debuchy R."/>
            <person name="Gladieux P."/>
            <person name="Thoren M.H."/>
            <person name="Johannesson H."/>
        </authorList>
    </citation>
    <scope>NUCLEOTIDE SEQUENCE</scope>
    <source>
        <strain evidence="9">CBS 892.96</strain>
    </source>
</reference>
<dbReference type="PANTHER" id="PTHR15139">
    <property type="entry name" value="TUBULIN FOLDING COFACTOR C"/>
    <property type="match status" value="1"/>
</dbReference>
<dbReference type="PROSITE" id="PS51329">
    <property type="entry name" value="C_CAP_COFACTOR_C"/>
    <property type="match status" value="1"/>
</dbReference>
<dbReference type="InterPro" id="IPR031925">
    <property type="entry name" value="TBCC_N"/>
</dbReference>
<dbReference type="GO" id="GO:0007023">
    <property type="term" value="P:post-chaperonin tubulin folding pathway"/>
    <property type="evidence" value="ECO:0007669"/>
    <property type="project" value="InterPro"/>
</dbReference>
<dbReference type="Pfam" id="PF07986">
    <property type="entry name" value="TBCC"/>
    <property type="match status" value="1"/>
</dbReference>
<dbReference type="SMART" id="SM00673">
    <property type="entry name" value="CARP"/>
    <property type="match status" value="1"/>
</dbReference>
<dbReference type="InterPro" id="IPR017901">
    <property type="entry name" value="C-CAP_CF_C-like"/>
</dbReference>
<dbReference type="GO" id="GO:0007021">
    <property type="term" value="P:tubulin complex assembly"/>
    <property type="evidence" value="ECO:0007669"/>
    <property type="project" value="TreeGrafter"/>
</dbReference>
<dbReference type="Proteomes" id="UP001302321">
    <property type="component" value="Unassembled WGS sequence"/>
</dbReference>
<evidence type="ECO:0000256" key="2">
    <source>
        <dbReference type="ARBA" id="ARBA00008848"/>
    </source>
</evidence>
<feature type="domain" description="C-CAP/cofactor C-like" evidence="8">
    <location>
        <begin position="147"/>
        <end position="302"/>
    </location>
</feature>
<protein>
    <submittedName>
        <fullName evidence="9">Tubulin binding cofactor C-domain-containing protein</fullName>
    </submittedName>
</protein>
<evidence type="ECO:0000256" key="7">
    <source>
        <dbReference type="SAM" id="MobiDB-lite"/>
    </source>
</evidence>
<dbReference type="InterPro" id="IPR038397">
    <property type="entry name" value="TBCC_N_sf"/>
</dbReference>
<comment type="caution">
    <text evidence="9">The sequence shown here is derived from an EMBL/GenBank/DDBJ whole genome shotgun (WGS) entry which is preliminary data.</text>
</comment>
<comment type="similarity">
    <text evidence="2">Belongs to the TBCC family.</text>
</comment>
<dbReference type="InterPro" id="IPR006599">
    <property type="entry name" value="CARP_motif"/>
</dbReference>
<evidence type="ECO:0000313" key="10">
    <source>
        <dbReference type="Proteomes" id="UP001302321"/>
    </source>
</evidence>
<dbReference type="InterPro" id="IPR027684">
    <property type="entry name" value="TBCC"/>
</dbReference>
<evidence type="ECO:0000259" key="8">
    <source>
        <dbReference type="PROSITE" id="PS51329"/>
    </source>
</evidence>
<evidence type="ECO:0000256" key="6">
    <source>
        <dbReference type="ARBA" id="ARBA00026055"/>
    </source>
</evidence>
<gene>
    <name evidence="9" type="ORF">QBC36DRAFT_187383</name>
</gene>
<evidence type="ECO:0000256" key="3">
    <source>
        <dbReference type="ARBA" id="ARBA00022490"/>
    </source>
</evidence>
<proteinExistence type="inferred from homology"/>
<dbReference type="InterPro" id="IPR012945">
    <property type="entry name" value="Tubulin-bd_cofactor_C_dom"/>
</dbReference>
<keyword evidence="3" id="KW-0963">Cytoplasm</keyword>